<dbReference type="EMBL" id="FNAG01000003">
    <property type="protein sequence ID" value="SDD51388.1"/>
    <property type="molecule type" value="Genomic_DNA"/>
</dbReference>
<dbReference type="PANTHER" id="PTHR33608:SF7">
    <property type="entry name" value="DUF58 DOMAIN-CONTAINING PROTEIN"/>
    <property type="match status" value="1"/>
</dbReference>
<evidence type="ECO:0000259" key="1">
    <source>
        <dbReference type="Pfam" id="PF01882"/>
    </source>
</evidence>
<dbReference type="PANTHER" id="PTHR33608">
    <property type="entry name" value="BLL2464 PROTEIN"/>
    <property type="match status" value="1"/>
</dbReference>
<dbReference type="OrthoDB" id="9812729at2"/>
<dbReference type="STRING" id="265719.SAMN04488509_10311"/>
<gene>
    <name evidence="2" type="ORF">SAMN04488509_10311</name>
</gene>
<accession>A0A1G6VCT0</accession>
<proteinExistence type="predicted"/>
<name>A0A1G6VCT0_9GAMM</name>
<dbReference type="InterPro" id="IPR036465">
    <property type="entry name" value="vWFA_dom_sf"/>
</dbReference>
<dbReference type="Gene3D" id="3.40.50.410">
    <property type="entry name" value="von Willebrand factor, type A domain"/>
    <property type="match status" value="1"/>
</dbReference>
<protein>
    <recommendedName>
        <fullName evidence="1">DUF58 domain-containing protein</fullName>
    </recommendedName>
</protein>
<sequence length="305" mass="33029">MNLTGTGLDLPAELRARLRDLRLRTPLQAPVGPLGRQQSRSRGQGLEFAQYRGYVAGDAPRQVDWKLFARSDRLFVRESERDAPLSVYLVLDCSPSMAQDDLANPGWTRLHAARRLAACVLELALREDELFGLLAFEARAPLWAAANGGRGQRDRLLAALAGLAPTQAWPDAKALDAFAARMPPGALVLVLSDGFDAAAAEFAARLAAAQRSVAFVRVLTAEEREFPLRGALHLVDPESSAVREVDAEAVRAGFLQRFGAARAEFIAGLQQRGVACVEHWLDQPEDTALRALFGRGGRIDIGGAT</sequence>
<dbReference type="AlphaFoldDB" id="A0A1G6VCT0"/>
<organism evidence="2 3">
    <name type="scientific">Aquimonas voraii</name>
    <dbReference type="NCBI Taxonomy" id="265719"/>
    <lineage>
        <taxon>Bacteria</taxon>
        <taxon>Pseudomonadati</taxon>
        <taxon>Pseudomonadota</taxon>
        <taxon>Gammaproteobacteria</taxon>
        <taxon>Lysobacterales</taxon>
        <taxon>Lysobacteraceae</taxon>
        <taxon>Aquimonas</taxon>
    </lineage>
</organism>
<feature type="domain" description="DUF58" evidence="1">
    <location>
        <begin position="50"/>
        <end position="258"/>
    </location>
</feature>
<evidence type="ECO:0000313" key="2">
    <source>
        <dbReference type="EMBL" id="SDD51388.1"/>
    </source>
</evidence>
<dbReference type="InterPro" id="IPR002881">
    <property type="entry name" value="DUF58"/>
</dbReference>
<keyword evidence="3" id="KW-1185">Reference proteome</keyword>
<dbReference type="SUPFAM" id="SSF53300">
    <property type="entry name" value="vWA-like"/>
    <property type="match status" value="1"/>
</dbReference>
<evidence type="ECO:0000313" key="3">
    <source>
        <dbReference type="Proteomes" id="UP000199603"/>
    </source>
</evidence>
<reference evidence="2 3" key="1">
    <citation type="submission" date="2016-10" db="EMBL/GenBank/DDBJ databases">
        <authorList>
            <person name="de Groot N.N."/>
        </authorList>
    </citation>
    <scope>NUCLEOTIDE SEQUENCE [LARGE SCALE GENOMIC DNA]</scope>
    <source>
        <strain evidence="2 3">DSM 16957</strain>
    </source>
</reference>
<dbReference type="RefSeq" id="WP_091240968.1">
    <property type="nucleotide sequence ID" value="NZ_FNAG01000003.1"/>
</dbReference>
<dbReference type="Pfam" id="PF01882">
    <property type="entry name" value="DUF58"/>
    <property type="match status" value="1"/>
</dbReference>
<dbReference type="Proteomes" id="UP000199603">
    <property type="component" value="Unassembled WGS sequence"/>
</dbReference>